<dbReference type="SUPFAM" id="SSF51735">
    <property type="entry name" value="NAD(P)-binding Rossmann-fold domains"/>
    <property type="match status" value="1"/>
</dbReference>
<dbReference type="RefSeq" id="WP_109712872.1">
    <property type="nucleotide sequence ID" value="NZ_QGDS01000011.1"/>
</dbReference>
<dbReference type="PROSITE" id="PS00061">
    <property type="entry name" value="ADH_SHORT"/>
    <property type="match status" value="1"/>
</dbReference>
<dbReference type="PANTHER" id="PTHR42760:SF115">
    <property type="entry name" value="3-OXOACYL-[ACYL-CARRIER-PROTEIN] REDUCTASE FABG"/>
    <property type="match status" value="1"/>
</dbReference>
<dbReference type="Pfam" id="PF13561">
    <property type="entry name" value="adh_short_C2"/>
    <property type="match status" value="1"/>
</dbReference>
<keyword evidence="3" id="KW-0560">Oxidoreductase</keyword>
<name>A0A315ZV23_9FIRM</name>
<dbReference type="GO" id="GO:0044281">
    <property type="term" value="P:small molecule metabolic process"/>
    <property type="evidence" value="ECO:0007669"/>
    <property type="project" value="UniProtKB-ARBA"/>
</dbReference>
<protein>
    <submittedName>
        <fullName evidence="4">NAD(P)-dependent dehydrogenase, short-chain alcohol dehydrogenase family</fullName>
    </submittedName>
</protein>
<evidence type="ECO:0000256" key="3">
    <source>
        <dbReference type="ARBA" id="ARBA00023002"/>
    </source>
</evidence>
<dbReference type="Gene3D" id="3.40.50.720">
    <property type="entry name" value="NAD(P)-binding Rossmann-like Domain"/>
    <property type="match status" value="1"/>
</dbReference>
<sequence>MSTLEKLFSLEGKTVVVTGGAQGIGKVVATKMAEVGADIVIFDLQEEKAKEAAKEIHESTGKRTAAYGLDVTNPAQVKEMIAKADEDMQGLDLLFNNAGIVIQKSAYDVTPEEWTKVINVNLNGEYYVAAEFARYLKGKGKKGAICNTASMSGHIVNWPQEQASYNASKAGVIQMTKSLAVEYCKDGIRVNCISPGYMYTDLTCHVNPEWQERWMDMTPYGRYGQPEELCGAVIYLLSDSASFTSGTDLVIDGCFTAV</sequence>
<evidence type="ECO:0000256" key="1">
    <source>
        <dbReference type="ARBA" id="ARBA00006484"/>
    </source>
</evidence>
<dbReference type="Proteomes" id="UP000254051">
    <property type="component" value="Unassembled WGS sequence"/>
</dbReference>
<accession>A0A315ZV23</accession>
<dbReference type="NCBIfam" id="NF005559">
    <property type="entry name" value="PRK07231.1"/>
    <property type="match status" value="1"/>
</dbReference>
<dbReference type="PANTHER" id="PTHR42760">
    <property type="entry name" value="SHORT-CHAIN DEHYDROGENASES/REDUCTASES FAMILY MEMBER"/>
    <property type="match status" value="1"/>
</dbReference>
<gene>
    <name evidence="4" type="ORF">SAMN05216529_11114</name>
</gene>
<reference evidence="5" key="1">
    <citation type="submission" date="2017-07" db="EMBL/GenBank/DDBJ databases">
        <authorList>
            <person name="Varghese N."/>
            <person name="Submissions S."/>
        </authorList>
    </citation>
    <scope>NUCLEOTIDE SEQUENCE [LARGE SCALE GENOMIC DNA]</scope>
    <source>
        <strain evidence="5">NLAE-zl-C134</strain>
    </source>
</reference>
<dbReference type="InterPro" id="IPR020904">
    <property type="entry name" value="Sc_DH/Rdtase_CS"/>
</dbReference>
<dbReference type="EMBL" id="UHJJ01000011">
    <property type="protein sequence ID" value="SUQ15230.1"/>
    <property type="molecule type" value="Genomic_DNA"/>
</dbReference>
<dbReference type="PRINTS" id="PR00081">
    <property type="entry name" value="GDHRDH"/>
</dbReference>
<dbReference type="AlphaFoldDB" id="A0A315ZV23"/>
<keyword evidence="2" id="KW-0521">NADP</keyword>
<dbReference type="InterPro" id="IPR002347">
    <property type="entry name" value="SDR_fam"/>
</dbReference>
<dbReference type="OrthoDB" id="9803333at2"/>
<comment type="similarity">
    <text evidence="1">Belongs to the short-chain dehydrogenases/reductases (SDR) family.</text>
</comment>
<evidence type="ECO:0000313" key="5">
    <source>
        <dbReference type="Proteomes" id="UP000254051"/>
    </source>
</evidence>
<dbReference type="FunFam" id="3.40.50.720:FF:000090">
    <property type="entry name" value="NADP-dependent mannitol dehydrogenase"/>
    <property type="match status" value="1"/>
</dbReference>
<keyword evidence="5" id="KW-1185">Reference proteome</keyword>
<dbReference type="GO" id="GO:0005975">
    <property type="term" value="P:carbohydrate metabolic process"/>
    <property type="evidence" value="ECO:0007669"/>
    <property type="project" value="UniProtKB-ARBA"/>
</dbReference>
<evidence type="ECO:0000256" key="2">
    <source>
        <dbReference type="ARBA" id="ARBA00022857"/>
    </source>
</evidence>
<evidence type="ECO:0000313" key="4">
    <source>
        <dbReference type="EMBL" id="SUQ15230.1"/>
    </source>
</evidence>
<dbReference type="GO" id="GO:0016616">
    <property type="term" value="F:oxidoreductase activity, acting on the CH-OH group of donors, NAD or NADP as acceptor"/>
    <property type="evidence" value="ECO:0007669"/>
    <property type="project" value="TreeGrafter"/>
</dbReference>
<dbReference type="InterPro" id="IPR036291">
    <property type="entry name" value="NAD(P)-bd_dom_sf"/>
</dbReference>
<proteinExistence type="inferred from homology"/>
<dbReference type="PRINTS" id="PR00080">
    <property type="entry name" value="SDRFAMILY"/>
</dbReference>
<organism evidence="4 5">
    <name type="scientific">Faecalicatena contorta</name>
    <dbReference type="NCBI Taxonomy" id="39482"/>
    <lineage>
        <taxon>Bacteria</taxon>
        <taxon>Bacillati</taxon>
        <taxon>Bacillota</taxon>
        <taxon>Clostridia</taxon>
        <taxon>Lachnospirales</taxon>
        <taxon>Lachnospiraceae</taxon>
        <taxon>Faecalicatena</taxon>
    </lineage>
</organism>